<dbReference type="GO" id="GO:0003824">
    <property type="term" value="F:catalytic activity"/>
    <property type="evidence" value="ECO:0007669"/>
    <property type="project" value="InterPro"/>
</dbReference>
<accession>B8MPJ1</accession>
<dbReference type="GO" id="GO:0043041">
    <property type="term" value="P:amino acid activation for nonribosomal peptide biosynthetic process"/>
    <property type="evidence" value="ECO:0007669"/>
    <property type="project" value="TreeGrafter"/>
</dbReference>
<dbReference type="PANTHER" id="PTHR45527">
    <property type="entry name" value="NONRIBOSOMAL PEPTIDE SYNTHETASE"/>
    <property type="match status" value="1"/>
</dbReference>
<dbReference type="InParanoid" id="B8MPJ1"/>
<dbReference type="eggNOG" id="KOG1178">
    <property type="taxonomic scope" value="Eukaryota"/>
</dbReference>
<evidence type="ECO:0000259" key="1">
    <source>
        <dbReference type="Pfam" id="PF00668"/>
    </source>
</evidence>
<organism evidence="2 3">
    <name type="scientific">Talaromyces stipitatus (strain ATCC 10500 / CBS 375.48 / QM 6759 / NRRL 1006)</name>
    <name type="common">Penicillium stipitatum</name>
    <dbReference type="NCBI Taxonomy" id="441959"/>
    <lineage>
        <taxon>Eukaryota</taxon>
        <taxon>Fungi</taxon>
        <taxon>Dikarya</taxon>
        <taxon>Ascomycota</taxon>
        <taxon>Pezizomycotina</taxon>
        <taxon>Eurotiomycetes</taxon>
        <taxon>Eurotiomycetidae</taxon>
        <taxon>Eurotiales</taxon>
        <taxon>Trichocomaceae</taxon>
        <taxon>Talaromyces</taxon>
        <taxon>Talaromyces sect. Talaromyces</taxon>
    </lineage>
</organism>
<dbReference type="AlphaFoldDB" id="B8MPJ1"/>
<dbReference type="VEuPathDB" id="FungiDB:TSTA_106390"/>
<dbReference type="GO" id="GO:0044550">
    <property type="term" value="P:secondary metabolite biosynthetic process"/>
    <property type="evidence" value="ECO:0007669"/>
    <property type="project" value="TreeGrafter"/>
</dbReference>
<dbReference type="InterPro" id="IPR023213">
    <property type="entry name" value="CAT-like_dom_sf"/>
</dbReference>
<reference evidence="3" key="1">
    <citation type="journal article" date="2015" name="Genome Announc.">
        <title>Genome sequence of the AIDS-associated pathogen Penicillium marneffei (ATCC18224) and its near taxonomic relative Talaromyces stipitatus (ATCC10500).</title>
        <authorList>
            <person name="Nierman W.C."/>
            <person name="Fedorova-Abrams N.D."/>
            <person name="Andrianopoulos A."/>
        </authorList>
    </citation>
    <scope>NUCLEOTIDE SEQUENCE [LARGE SCALE GENOMIC DNA]</scope>
    <source>
        <strain evidence="3">ATCC 10500 / CBS 375.48 / QM 6759 / NRRL 1006</strain>
    </source>
</reference>
<dbReference type="GO" id="GO:0005737">
    <property type="term" value="C:cytoplasm"/>
    <property type="evidence" value="ECO:0007669"/>
    <property type="project" value="TreeGrafter"/>
</dbReference>
<dbReference type="RefSeq" id="XP_002486668.1">
    <property type="nucleotide sequence ID" value="XM_002486623.1"/>
</dbReference>
<dbReference type="GO" id="GO:0031177">
    <property type="term" value="F:phosphopantetheine binding"/>
    <property type="evidence" value="ECO:0007669"/>
    <property type="project" value="TreeGrafter"/>
</dbReference>
<dbReference type="Gene3D" id="3.30.559.30">
    <property type="entry name" value="Nonribosomal peptide synthetase, condensation domain"/>
    <property type="match status" value="1"/>
</dbReference>
<evidence type="ECO:0000313" key="2">
    <source>
        <dbReference type="EMBL" id="EED14430.1"/>
    </source>
</evidence>
<dbReference type="InterPro" id="IPR001242">
    <property type="entry name" value="Condensation_dom"/>
</dbReference>
<feature type="domain" description="Condensation" evidence="1">
    <location>
        <begin position="109"/>
        <end position="433"/>
    </location>
</feature>
<dbReference type="CDD" id="cd19545">
    <property type="entry name" value="FUM14_C_NRPS-like"/>
    <property type="match status" value="1"/>
</dbReference>
<proteinExistence type="predicted"/>
<dbReference type="SUPFAM" id="SSF56801">
    <property type="entry name" value="Acetyl-CoA synthetase-like"/>
    <property type="match status" value="1"/>
</dbReference>
<dbReference type="EMBL" id="EQ962658">
    <property type="protein sequence ID" value="EED14430.1"/>
    <property type="molecule type" value="Genomic_DNA"/>
</dbReference>
<dbReference type="HOGENOM" id="CLU_548810_0_0_1"/>
<dbReference type="SUPFAM" id="SSF52777">
    <property type="entry name" value="CoA-dependent acyltransferases"/>
    <property type="match status" value="2"/>
</dbReference>
<dbReference type="GeneID" id="8098891"/>
<name>B8MPJ1_TALSN</name>
<protein>
    <recommendedName>
        <fullName evidence="1">Condensation domain-containing protein</fullName>
    </recommendedName>
</protein>
<gene>
    <name evidence="2" type="ORF">TSTA_106390</name>
</gene>
<dbReference type="Proteomes" id="UP000001745">
    <property type="component" value="Unassembled WGS sequence"/>
</dbReference>
<keyword evidence="3" id="KW-1185">Reference proteome</keyword>
<dbReference type="Gene3D" id="3.30.559.10">
    <property type="entry name" value="Chloramphenicol acetyltransferase-like domain"/>
    <property type="match status" value="1"/>
</dbReference>
<sequence>MAEKTMQPYSLLVHGTSTTTELLHEIASNNNINAESIEDIYPCTPLQIGLLSLTSRNPTDYVLHEILELNTTTSLDKFCAAWEEVYRTKPLFTPSFGLKETARNHRILETDSGQPLSRYAIIKGQPGKKSSFIWTIHHSLFDGWFLSLVVTRRVSELYLCHPCEQMIEFKTFVAHMLEKNNTEAEQYWASALQGFDSGHFLAPSSSRTRVQPENLRVEQHFGQARLQDHHHIRRSVLAYAAWAITMSIETKSGDVVFGGINSGRQADVYGIKQIAGPTISTVPIRVNVRLHKKVSDFLEEIERDAQDRVRFEYLGLSRIAKINSSTNRACEFQTLVVIQPTANDLYMDPAVGNWKPESKDLMATAYRLVIQMFFENNGTRLAADYNPNAIDGRTVHRLLAEFTLLMKQLAEADAGRRTMGDLELLSGDEQERLWLWNMNALSTIERCVHDLIEEQVQLRPDALAIQAWDGQLTYSELGGLATSLRISWSPKGSVPGQ</sequence>
<dbReference type="OrthoDB" id="416786at2759"/>
<dbReference type="Pfam" id="PF00668">
    <property type="entry name" value="Condensation"/>
    <property type="match status" value="1"/>
</dbReference>
<evidence type="ECO:0000313" key="3">
    <source>
        <dbReference type="Proteomes" id="UP000001745"/>
    </source>
</evidence>
<dbReference type="PANTHER" id="PTHR45527:SF1">
    <property type="entry name" value="FATTY ACID SYNTHASE"/>
    <property type="match status" value="1"/>
</dbReference>
<dbReference type="STRING" id="441959.B8MPJ1"/>
<dbReference type="OMA" id="TITLGHI"/>